<accession>S0P762</accession>
<dbReference type="GO" id="GO:0016491">
    <property type="term" value="F:oxidoreductase activity"/>
    <property type="evidence" value="ECO:0007669"/>
    <property type="project" value="UniProtKB-KW"/>
</dbReference>
<dbReference type="PATRIC" id="fig|1140003.3.peg.1675"/>
<dbReference type="AlphaFoldDB" id="S0P762"/>
<evidence type="ECO:0000259" key="4">
    <source>
        <dbReference type="Pfam" id="PF22725"/>
    </source>
</evidence>
<dbReference type="InterPro" id="IPR036291">
    <property type="entry name" value="NAD(P)-bd_dom_sf"/>
</dbReference>
<feature type="domain" description="Gfo/Idh/MocA-like oxidoreductase N-terminal" evidence="3">
    <location>
        <begin position="3"/>
        <end position="117"/>
    </location>
</feature>
<dbReference type="SUPFAM" id="SSF51735">
    <property type="entry name" value="NAD(P)-binding Rossmann-fold domains"/>
    <property type="match status" value="1"/>
</dbReference>
<protein>
    <submittedName>
        <fullName evidence="5">Uncharacterized protein</fullName>
    </submittedName>
</protein>
<evidence type="ECO:0000256" key="1">
    <source>
        <dbReference type="ARBA" id="ARBA00010928"/>
    </source>
</evidence>
<dbReference type="PANTHER" id="PTHR22604">
    <property type="entry name" value="OXIDOREDUCTASES"/>
    <property type="match status" value="1"/>
</dbReference>
<comment type="caution">
    <text evidence="5">The sequence shown here is derived from an EMBL/GenBank/DDBJ whole genome shotgun (WGS) entry which is preliminary data.</text>
</comment>
<dbReference type="InterPro" id="IPR000683">
    <property type="entry name" value="Gfo/Idh/MocA-like_OxRdtase_N"/>
</dbReference>
<feature type="domain" description="GFO/IDH/MocA-like oxidoreductase" evidence="4">
    <location>
        <begin position="128"/>
        <end position="244"/>
    </location>
</feature>
<dbReference type="STRING" id="1140003.OMY_01737"/>
<reference evidence="5 6" key="1">
    <citation type="submission" date="2013-03" db="EMBL/GenBank/DDBJ databases">
        <title>The Genome Sequence of Enterococcus sulfureus ATCC_49903 (PacBio/Illumina hybrid assembly).</title>
        <authorList>
            <consortium name="The Broad Institute Genomics Platform"/>
            <consortium name="The Broad Institute Genome Sequencing Center for Infectious Disease"/>
            <person name="Earl A."/>
            <person name="Russ C."/>
            <person name="Gilmore M."/>
            <person name="Surin D."/>
            <person name="Walker B."/>
            <person name="Young S."/>
            <person name="Zeng Q."/>
            <person name="Gargeya S."/>
            <person name="Fitzgerald M."/>
            <person name="Haas B."/>
            <person name="Abouelleil A."/>
            <person name="Allen A.W."/>
            <person name="Alvarado L."/>
            <person name="Arachchi H.M."/>
            <person name="Berlin A.M."/>
            <person name="Chapman S.B."/>
            <person name="Gainer-Dewar J."/>
            <person name="Goldberg J."/>
            <person name="Griggs A."/>
            <person name="Gujja S."/>
            <person name="Hansen M."/>
            <person name="Howarth C."/>
            <person name="Imamovic A."/>
            <person name="Ireland A."/>
            <person name="Larimer J."/>
            <person name="McCowan C."/>
            <person name="Murphy C."/>
            <person name="Pearson M."/>
            <person name="Poon T.W."/>
            <person name="Priest M."/>
            <person name="Roberts A."/>
            <person name="Saif S."/>
            <person name="Shea T."/>
            <person name="Sisk P."/>
            <person name="Sykes S."/>
            <person name="Wortman J."/>
            <person name="Nusbaum C."/>
            <person name="Birren B."/>
        </authorList>
    </citation>
    <scope>NUCLEOTIDE SEQUENCE [LARGE SCALE GENOMIC DNA]</scope>
    <source>
        <strain evidence="5 6">ATCC 49903</strain>
    </source>
</reference>
<dbReference type="EMBL" id="ASWO01000003">
    <property type="protein sequence ID" value="EOT86100.1"/>
    <property type="molecule type" value="Genomic_DNA"/>
</dbReference>
<evidence type="ECO:0000256" key="2">
    <source>
        <dbReference type="ARBA" id="ARBA00023002"/>
    </source>
</evidence>
<proteinExistence type="inferred from homology"/>
<dbReference type="Gene3D" id="3.30.360.10">
    <property type="entry name" value="Dihydrodipicolinate Reductase, domain 2"/>
    <property type="match status" value="1"/>
</dbReference>
<name>S0P762_9ENTE</name>
<dbReference type="Pfam" id="PF22725">
    <property type="entry name" value="GFO_IDH_MocA_C3"/>
    <property type="match status" value="1"/>
</dbReference>
<keyword evidence="2" id="KW-0560">Oxidoreductase</keyword>
<dbReference type="OrthoDB" id="9815825at2"/>
<evidence type="ECO:0000259" key="3">
    <source>
        <dbReference type="Pfam" id="PF01408"/>
    </source>
</evidence>
<organism evidence="5 6">
    <name type="scientific">Enterococcus sulfureus ATCC 49903</name>
    <dbReference type="NCBI Taxonomy" id="1140003"/>
    <lineage>
        <taxon>Bacteria</taxon>
        <taxon>Bacillati</taxon>
        <taxon>Bacillota</taxon>
        <taxon>Bacilli</taxon>
        <taxon>Lactobacillales</taxon>
        <taxon>Enterococcaceae</taxon>
        <taxon>Enterococcus</taxon>
    </lineage>
</organism>
<keyword evidence="6" id="KW-1185">Reference proteome</keyword>
<gene>
    <name evidence="5" type="ORF">I573_00853</name>
</gene>
<dbReference type="Pfam" id="PF01408">
    <property type="entry name" value="GFO_IDH_MocA"/>
    <property type="match status" value="1"/>
</dbReference>
<dbReference type="InterPro" id="IPR050984">
    <property type="entry name" value="Gfo/Idh/MocA_domain"/>
</dbReference>
<dbReference type="RefSeq" id="WP_016186174.1">
    <property type="nucleotide sequence ID" value="NZ_ASWO01000003.1"/>
</dbReference>
<comment type="similarity">
    <text evidence="1">Belongs to the Gfo/Idh/MocA family.</text>
</comment>
<dbReference type="Gene3D" id="3.40.50.720">
    <property type="entry name" value="NAD(P)-binding Rossmann-like Domain"/>
    <property type="match status" value="1"/>
</dbReference>
<dbReference type="eggNOG" id="COG0673">
    <property type="taxonomic scope" value="Bacteria"/>
</dbReference>
<evidence type="ECO:0000313" key="5">
    <source>
        <dbReference type="EMBL" id="EOT86100.1"/>
    </source>
</evidence>
<dbReference type="InterPro" id="IPR055170">
    <property type="entry name" value="GFO_IDH_MocA-like_dom"/>
</dbReference>
<dbReference type="PANTHER" id="PTHR22604:SF105">
    <property type="entry name" value="TRANS-1,2-DIHYDROBENZENE-1,2-DIOL DEHYDROGENASE"/>
    <property type="match status" value="1"/>
</dbReference>
<evidence type="ECO:0000313" key="6">
    <source>
        <dbReference type="Proteomes" id="UP000015961"/>
    </source>
</evidence>
<dbReference type="GO" id="GO:0000166">
    <property type="term" value="F:nucleotide binding"/>
    <property type="evidence" value="ECO:0007669"/>
    <property type="project" value="InterPro"/>
</dbReference>
<sequence>MYNWGIIGTGVIAREMAEAFQALDRKIYGVTSARFERAESFAKTYQVEHVYQSVTDLLQDEAIDVVYIATPHNLHYEQIKAALLQNKHVFCEKAITVNDRQLEECVALAKERNLTISDGVTLFHMPLYKKLRQIVSSGELGPVKMVQVNFGSCKEYDVNNRFFSKELAGGALLDIGVYATSFARYFMSSQPNVVLTTGSFFETGVDETSGILLKNQDGEMSVMALTMRAKQPKRGVVACEKGFIEVNNYPRAQEATITYTETGETVTIIEGETTRALEYEILDMEDYITTQSGEQNLQLIRDVMSTLTSIRTQWGMVYPFE</sequence>
<dbReference type="Proteomes" id="UP000015961">
    <property type="component" value="Unassembled WGS sequence"/>
</dbReference>
<dbReference type="SUPFAM" id="SSF55347">
    <property type="entry name" value="Glyceraldehyde-3-phosphate dehydrogenase-like, C-terminal domain"/>
    <property type="match status" value="1"/>
</dbReference>